<dbReference type="PANTHER" id="PTHR47634:SF9">
    <property type="entry name" value="PROTEIN KINASE DOMAIN-CONTAINING PROTEIN-RELATED"/>
    <property type="match status" value="1"/>
</dbReference>
<name>A0A0C2Y393_HEBCY</name>
<dbReference type="Proteomes" id="UP000053424">
    <property type="component" value="Unassembled WGS sequence"/>
</dbReference>
<gene>
    <name evidence="10" type="ORF">M413DRAFT_433710</name>
</gene>
<dbReference type="PANTHER" id="PTHR47634">
    <property type="entry name" value="PROTEIN KINASE DOMAIN-CONTAINING PROTEIN-RELATED"/>
    <property type="match status" value="1"/>
</dbReference>
<keyword evidence="11" id="KW-1185">Reference proteome</keyword>
<evidence type="ECO:0000256" key="2">
    <source>
        <dbReference type="ARBA" id="ARBA00022527"/>
    </source>
</evidence>
<proteinExistence type="predicted"/>
<dbReference type="GO" id="GO:0005634">
    <property type="term" value="C:nucleus"/>
    <property type="evidence" value="ECO:0007669"/>
    <property type="project" value="TreeGrafter"/>
</dbReference>
<dbReference type="EMBL" id="KN831774">
    <property type="protein sequence ID" value="KIM44308.1"/>
    <property type="molecule type" value="Genomic_DNA"/>
</dbReference>
<dbReference type="GO" id="GO:0050684">
    <property type="term" value="P:regulation of mRNA processing"/>
    <property type="evidence" value="ECO:0007669"/>
    <property type="project" value="TreeGrafter"/>
</dbReference>
<keyword evidence="3" id="KW-0808">Transferase</keyword>
<feature type="domain" description="Protein kinase" evidence="9">
    <location>
        <begin position="54"/>
        <end position="400"/>
    </location>
</feature>
<dbReference type="GO" id="GO:0004674">
    <property type="term" value="F:protein serine/threonine kinase activity"/>
    <property type="evidence" value="ECO:0007669"/>
    <property type="project" value="UniProtKB-KW"/>
</dbReference>
<evidence type="ECO:0000256" key="4">
    <source>
        <dbReference type="ARBA" id="ARBA00022741"/>
    </source>
</evidence>
<evidence type="ECO:0000256" key="8">
    <source>
        <dbReference type="ARBA" id="ARBA00048679"/>
    </source>
</evidence>
<keyword evidence="2" id="KW-0723">Serine/threonine-protein kinase</keyword>
<keyword evidence="5" id="KW-0418">Kinase</keyword>
<evidence type="ECO:0000313" key="11">
    <source>
        <dbReference type="Proteomes" id="UP000053424"/>
    </source>
</evidence>
<dbReference type="HOGENOM" id="CLU_000288_81_13_1"/>
<keyword evidence="4" id="KW-0547">Nucleotide-binding</keyword>
<dbReference type="PROSITE" id="PS00108">
    <property type="entry name" value="PROTEIN_KINASE_ST"/>
    <property type="match status" value="1"/>
</dbReference>
<keyword evidence="6" id="KW-0067">ATP-binding</keyword>
<dbReference type="PROSITE" id="PS50011">
    <property type="entry name" value="PROTEIN_KINASE_DOM"/>
    <property type="match status" value="1"/>
</dbReference>
<evidence type="ECO:0000313" key="10">
    <source>
        <dbReference type="EMBL" id="KIM44308.1"/>
    </source>
</evidence>
<dbReference type="InterPro" id="IPR011009">
    <property type="entry name" value="Kinase-like_dom_sf"/>
</dbReference>
<dbReference type="STRING" id="686832.A0A0C2Y393"/>
<dbReference type="InterPro" id="IPR051334">
    <property type="entry name" value="SRPK"/>
</dbReference>
<evidence type="ECO:0000256" key="6">
    <source>
        <dbReference type="ARBA" id="ARBA00022840"/>
    </source>
</evidence>
<comment type="catalytic activity">
    <reaction evidence="8">
        <text>L-seryl-[protein] + ATP = O-phospho-L-seryl-[protein] + ADP + H(+)</text>
        <dbReference type="Rhea" id="RHEA:17989"/>
        <dbReference type="Rhea" id="RHEA-COMP:9863"/>
        <dbReference type="Rhea" id="RHEA-COMP:11604"/>
        <dbReference type="ChEBI" id="CHEBI:15378"/>
        <dbReference type="ChEBI" id="CHEBI:29999"/>
        <dbReference type="ChEBI" id="CHEBI:30616"/>
        <dbReference type="ChEBI" id="CHEBI:83421"/>
        <dbReference type="ChEBI" id="CHEBI:456216"/>
        <dbReference type="EC" id="2.7.11.1"/>
    </reaction>
</comment>
<dbReference type="Gene3D" id="3.30.200.20">
    <property type="entry name" value="Phosphorylase Kinase, domain 1"/>
    <property type="match status" value="1"/>
</dbReference>
<dbReference type="GO" id="GO:0005524">
    <property type="term" value="F:ATP binding"/>
    <property type="evidence" value="ECO:0007669"/>
    <property type="project" value="UniProtKB-KW"/>
</dbReference>
<dbReference type="SUPFAM" id="SSF56112">
    <property type="entry name" value="Protein kinase-like (PK-like)"/>
    <property type="match status" value="1"/>
</dbReference>
<evidence type="ECO:0000259" key="9">
    <source>
        <dbReference type="PROSITE" id="PS50011"/>
    </source>
</evidence>
<dbReference type="SMART" id="SM00220">
    <property type="entry name" value="S_TKc"/>
    <property type="match status" value="1"/>
</dbReference>
<evidence type="ECO:0000256" key="5">
    <source>
        <dbReference type="ARBA" id="ARBA00022777"/>
    </source>
</evidence>
<dbReference type="GO" id="GO:0000245">
    <property type="term" value="P:spliceosomal complex assembly"/>
    <property type="evidence" value="ECO:0007669"/>
    <property type="project" value="TreeGrafter"/>
</dbReference>
<dbReference type="InterPro" id="IPR000719">
    <property type="entry name" value="Prot_kinase_dom"/>
</dbReference>
<evidence type="ECO:0000256" key="1">
    <source>
        <dbReference type="ARBA" id="ARBA00012513"/>
    </source>
</evidence>
<dbReference type="InterPro" id="IPR008271">
    <property type="entry name" value="Ser/Thr_kinase_AS"/>
</dbReference>
<organism evidence="10 11">
    <name type="scientific">Hebeloma cylindrosporum</name>
    <dbReference type="NCBI Taxonomy" id="76867"/>
    <lineage>
        <taxon>Eukaryota</taxon>
        <taxon>Fungi</taxon>
        <taxon>Dikarya</taxon>
        <taxon>Basidiomycota</taxon>
        <taxon>Agaricomycotina</taxon>
        <taxon>Agaricomycetes</taxon>
        <taxon>Agaricomycetidae</taxon>
        <taxon>Agaricales</taxon>
        <taxon>Agaricineae</taxon>
        <taxon>Hymenogastraceae</taxon>
        <taxon>Hebeloma</taxon>
    </lineage>
</organism>
<reference evidence="10 11" key="1">
    <citation type="submission" date="2014-04" db="EMBL/GenBank/DDBJ databases">
        <authorList>
            <consortium name="DOE Joint Genome Institute"/>
            <person name="Kuo A."/>
            <person name="Gay G."/>
            <person name="Dore J."/>
            <person name="Kohler A."/>
            <person name="Nagy L.G."/>
            <person name="Floudas D."/>
            <person name="Copeland A."/>
            <person name="Barry K.W."/>
            <person name="Cichocki N."/>
            <person name="Veneault-Fourrey C."/>
            <person name="LaButti K."/>
            <person name="Lindquist E.A."/>
            <person name="Lipzen A."/>
            <person name="Lundell T."/>
            <person name="Morin E."/>
            <person name="Murat C."/>
            <person name="Sun H."/>
            <person name="Tunlid A."/>
            <person name="Henrissat B."/>
            <person name="Grigoriev I.V."/>
            <person name="Hibbett D.S."/>
            <person name="Martin F."/>
            <person name="Nordberg H.P."/>
            <person name="Cantor M.N."/>
            <person name="Hua S.X."/>
        </authorList>
    </citation>
    <scope>NUCLEOTIDE SEQUENCE [LARGE SCALE GENOMIC DNA]</scope>
    <source>
        <strain evidence="11">h7</strain>
    </source>
</reference>
<reference evidence="11" key="2">
    <citation type="submission" date="2015-01" db="EMBL/GenBank/DDBJ databases">
        <title>Evolutionary Origins and Diversification of the Mycorrhizal Mutualists.</title>
        <authorList>
            <consortium name="DOE Joint Genome Institute"/>
            <consortium name="Mycorrhizal Genomics Consortium"/>
            <person name="Kohler A."/>
            <person name="Kuo A."/>
            <person name="Nagy L.G."/>
            <person name="Floudas D."/>
            <person name="Copeland A."/>
            <person name="Barry K.W."/>
            <person name="Cichocki N."/>
            <person name="Veneault-Fourrey C."/>
            <person name="LaButti K."/>
            <person name="Lindquist E.A."/>
            <person name="Lipzen A."/>
            <person name="Lundell T."/>
            <person name="Morin E."/>
            <person name="Murat C."/>
            <person name="Riley R."/>
            <person name="Ohm R."/>
            <person name="Sun H."/>
            <person name="Tunlid A."/>
            <person name="Henrissat B."/>
            <person name="Grigoriev I.V."/>
            <person name="Hibbett D.S."/>
            <person name="Martin F."/>
        </authorList>
    </citation>
    <scope>NUCLEOTIDE SEQUENCE [LARGE SCALE GENOMIC DNA]</scope>
    <source>
        <strain evidence="11">h7</strain>
    </source>
</reference>
<dbReference type="Gene3D" id="1.10.510.10">
    <property type="entry name" value="Transferase(Phosphotransferase) domain 1"/>
    <property type="match status" value="1"/>
</dbReference>
<dbReference type="EC" id="2.7.11.1" evidence="1"/>
<dbReference type="Pfam" id="PF00069">
    <property type="entry name" value="Pkinase"/>
    <property type="match status" value="1"/>
</dbReference>
<accession>A0A0C2Y393</accession>
<comment type="catalytic activity">
    <reaction evidence="7">
        <text>L-threonyl-[protein] + ATP = O-phospho-L-threonyl-[protein] + ADP + H(+)</text>
        <dbReference type="Rhea" id="RHEA:46608"/>
        <dbReference type="Rhea" id="RHEA-COMP:11060"/>
        <dbReference type="Rhea" id="RHEA-COMP:11605"/>
        <dbReference type="ChEBI" id="CHEBI:15378"/>
        <dbReference type="ChEBI" id="CHEBI:30013"/>
        <dbReference type="ChEBI" id="CHEBI:30616"/>
        <dbReference type="ChEBI" id="CHEBI:61977"/>
        <dbReference type="ChEBI" id="CHEBI:456216"/>
        <dbReference type="EC" id="2.7.11.1"/>
    </reaction>
</comment>
<dbReference type="GO" id="GO:0005737">
    <property type="term" value="C:cytoplasm"/>
    <property type="evidence" value="ECO:0007669"/>
    <property type="project" value="TreeGrafter"/>
</dbReference>
<protein>
    <recommendedName>
        <fullName evidence="1">non-specific serine/threonine protein kinase</fullName>
        <ecNumber evidence="1">2.7.11.1</ecNumber>
    </recommendedName>
</protein>
<evidence type="ECO:0000256" key="3">
    <source>
        <dbReference type="ARBA" id="ARBA00022679"/>
    </source>
</evidence>
<evidence type="ECO:0000256" key="7">
    <source>
        <dbReference type="ARBA" id="ARBA00047899"/>
    </source>
</evidence>
<dbReference type="AlphaFoldDB" id="A0A0C2Y393"/>
<dbReference type="OrthoDB" id="5979581at2759"/>
<sequence>MISVKLRESKDGEEEKIFTSDEEPHFLKPELGFGFNPLSLGERLRGGGKDDRTYEIVRKLGFGTGSTVWLRFLAVKVLTVNLTAGVLYDKYWALSSARRVTDANPNHPGYQHCQTLRDAFICNSYHGPHMSLAFDVLGSNLLSLQRAQPTGVFSLHSTKRIIKQVLLALDYLHRDCGLVHTDVKPQNIMVSMNVSDATIAEYLDKNPAELYEPRIEPDLSPDPIITVKSQPLPDFGLDPTLSNLVVKLADYGEDVNQRCQPILLRAPEVILGHPWSTPIDIWSVGCLIFEFLIGRTFFELYTSSTVSLTDAHLQRIVELLGDFPPNFLADCRRTAEYFDDKGGLLRVKQLFPRTVEQCIAHYNRVADKDIAPTAAFIRRCLTIDPSTRPSASELLRDEWLVGV</sequence>